<feature type="compositionally biased region" description="Low complexity" evidence="1">
    <location>
        <begin position="175"/>
        <end position="188"/>
    </location>
</feature>
<feature type="region of interest" description="Disordered" evidence="1">
    <location>
        <begin position="281"/>
        <end position="302"/>
    </location>
</feature>
<dbReference type="EMBL" id="BNCO01000059">
    <property type="protein sequence ID" value="GIL63566.1"/>
    <property type="molecule type" value="Genomic_DNA"/>
</dbReference>
<feature type="compositionally biased region" description="Polar residues" evidence="1">
    <location>
        <begin position="77"/>
        <end position="91"/>
    </location>
</feature>
<proteinExistence type="predicted"/>
<dbReference type="Pfam" id="PF02179">
    <property type="entry name" value="BAG"/>
    <property type="match status" value="1"/>
</dbReference>
<accession>A0A8J4BQV3</accession>
<evidence type="ECO:0000313" key="3">
    <source>
        <dbReference type="EMBL" id="GIL63566.1"/>
    </source>
</evidence>
<feature type="compositionally biased region" description="Low complexity" evidence="1">
    <location>
        <begin position="120"/>
        <end position="155"/>
    </location>
</feature>
<dbReference type="SUPFAM" id="SSF63491">
    <property type="entry name" value="BAG domain"/>
    <property type="match status" value="1"/>
</dbReference>
<reference evidence="3" key="1">
    <citation type="journal article" date="2021" name="Proc. Natl. Acad. Sci. U.S.A.">
        <title>Three genomes in the algal genus Volvox reveal the fate of a haploid sex-determining region after a transition to homothallism.</title>
        <authorList>
            <person name="Yamamoto K."/>
            <person name="Hamaji T."/>
            <person name="Kawai-Toyooka H."/>
            <person name="Matsuzaki R."/>
            <person name="Takahashi F."/>
            <person name="Nishimura Y."/>
            <person name="Kawachi M."/>
            <person name="Noguchi H."/>
            <person name="Minakuchi Y."/>
            <person name="Umen J.G."/>
            <person name="Toyoda A."/>
            <person name="Nozaki H."/>
        </authorList>
    </citation>
    <scope>NUCLEOTIDE SEQUENCE</scope>
    <source>
        <strain evidence="3">NIES-3780</strain>
    </source>
</reference>
<name>A0A8J4BQV3_9CHLO</name>
<feature type="region of interest" description="Disordered" evidence="1">
    <location>
        <begin position="75"/>
        <end position="188"/>
    </location>
</feature>
<protein>
    <recommendedName>
        <fullName evidence="2">BAG domain-containing protein</fullName>
    </recommendedName>
</protein>
<evidence type="ECO:0000259" key="2">
    <source>
        <dbReference type="Pfam" id="PF02179"/>
    </source>
</evidence>
<sequence length="323" mass="34579">MALSAELRSAAARYYGYMGATEGNLTDKQHLEVNELAMRAILKLDSLEGLPGELRALRKHLTARALRLQDEVHSAYAKSTTRPTQLRQPTDTAAAPAASGREQTQALDPRPRSAPPPSPSSLSSLPPSLSLSLSPSPFASPPRTATPPSSSRLVPTRPPSPPSSPLPQSSPSPPSSSTSSSPALSPSSSAALSDSFKSCFATPSLVTSLVDPLPGLRAWALSNCPNSDAVVDSHEETFEDALEDAVADRCDAVREGVVSPALWTTSLRSQAAVRRKAVAQRKGLTEDVEMPDEMPDEQQRKGAWWSARGLWGRMRTSRGRRNR</sequence>
<comment type="caution">
    <text evidence="3">The sequence shown here is derived from an EMBL/GenBank/DDBJ whole genome shotgun (WGS) entry which is preliminary data.</text>
</comment>
<dbReference type="GO" id="GO:0051087">
    <property type="term" value="F:protein-folding chaperone binding"/>
    <property type="evidence" value="ECO:0007669"/>
    <property type="project" value="InterPro"/>
</dbReference>
<organism evidence="3 4">
    <name type="scientific">Volvox africanus</name>
    <dbReference type="NCBI Taxonomy" id="51714"/>
    <lineage>
        <taxon>Eukaryota</taxon>
        <taxon>Viridiplantae</taxon>
        <taxon>Chlorophyta</taxon>
        <taxon>core chlorophytes</taxon>
        <taxon>Chlorophyceae</taxon>
        <taxon>CS clade</taxon>
        <taxon>Chlamydomonadales</taxon>
        <taxon>Volvocaceae</taxon>
        <taxon>Volvox</taxon>
    </lineage>
</organism>
<dbReference type="AlphaFoldDB" id="A0A8J4BQV3"/>
<dbReference type="Proteomes" id="UP000747399">
    <property type="component" value="Unassembled WGS sequence"/>
</dbReference>
<feature type="compositionally biased region" description="Acidic residues" evidence="1">
    <location>
        <begin position="286"/>
        <end position="296"/>
    </location>
</feature>
<dbReference type="InterPro" id="IPR003103">
    <property type="entry name" value="BAG_domain"/>
</dbReference>
<evidence type="ECO:0000313" key="4">
    <source>
        <dbReference type="Proteomes" id="UP000747399"/>
    </source>
</evidence>
<feature type="compositionally biased region" description="Pro residues" evidence="1">
    <location>
        <begin position="156"/>
        <end position="174"/>
    </location>
</feature>
<evidence type="ECO:0000256" key="1">
    <source>
        <dbReference type="SAM" id="MobiDB-lite"/>
    </source>
</evidence>
<gene>
    <name evidence="3" type="ORF">Vafri_17610</name>
</gene>
<feature type="domain" description="BAG" evidence="2">
    <location>
        <begin position="19"/>
        <end position="72"/>
    </location>
</feature>
<keyword evidence="4" id="KW-1185">Reference proteome</keyword>